<organism evidence="3 4">
    <name type="scientific">Stylophora pistillata</name>
    <name type="common">Smooth cauliflower coral</name>
    <dbReference type="NCBI Taxonomy" id="50429"/>
    <lineage>
        <taxon>Eukaryota</taxon>
        <taxon>Metazoa</taxon>
        <taxon>Cnidaria</taxon>
        <taxon>Anthozoa</taxon>
        <taxon>Hexacorallia</taxon>
        <taxon>Scleractinia</taxon>
        <taxon>Astrocoeniina</taxon>
        <taxon>Pocilloporidae</taxon>
        <taxon>Stylophora</taxon>
    </lineage>
</organism>
<feature type="compositionally biased region" description="Polar residues" evidence="1">
    <location>
        <begin position="1"/>
        <end position="23"/>
    </location>
</feature>
<protein>
    <submittedName>
        <fullName evidence="3">RNA-directed DNA polymerase from mobile element jockey</fullName>
    </submittedName>
</protein>
<evidence type="ECO:0000259" key="2">
    <source>
        <dbReference type="PROSITE" id="PS50878"/>
    </source>
</evidence>
<evidence type="ECO:0000313" key="4">
    <source>
        <dbReference type="Proteomes" id="UP000225706"/>
    </source>
</evidence>
<reference evidence="4" key="1">
    <citation type="journal article" date="2017" name="bioRxiv">
        <title>Comparative analysis of the genomes of Stylophora pistillata and Acropora digitifera provides evidence for extensive differences between species of corals.</title>
        <authorList>
            <person name="Voolstra C.R."/>
            <person name="Li Y."/>
            <person name="Liew Y.J."/>
            <person name="Baumgarten S."/>
            <person name="Zoccola D."/>
            <person name="Flot J.-F."/>
            <person name="Tambutte S."/>
            <person name="Allemand D."/>
            <person name="Aranda M."/>
        </authorList>
    </citation>
    <scope>NUCLEOTIDE SEQUENCE [LARGE SCALE GENOMIC DNA]</scope>
</reference>
<dbReference type="Pfam" id="PF00078">
    <property type="entry name" value="RVT_1"/>
    <property type="match status" value="1"/>
</dbReference>
<dbReference type="GO" id="GO:0003964">
    <property type="term" value="F:RNA-directed DNA polymerase activity"/>
    <property type="evidence" value="ECO:0007669"/>
    <property type="project" value="UniProtKB-KW"/>
</dbReference>
<name>A0A2B4RV52_STYPI</name>
<dbReference type="PROSITE" id="PS50878">
    <property type="entry name" value="RT_POL"/>
    <property type="match status" value="1"/>
</dbReference>
<comment type="caution">
    <text evidence="3">The sequence shown here is derived from an EMBL/GenBank/DDBJ whole genome shotgun (WGS) entry which is preliminary data.</text>
</comment>
<keyword evidence="3" id="KW-0548">Nucleotidyltransferase</keyword>
<feature type="region of interest" description="Disordered" evidence="1">
    <location>
        <begin position="1"/>
        <end position="24"/>
    </location>
</feature>
<keyword evidence="4" id="KW-1185">Reference proteome</keyword>
<evidence type="ECO:0000256" key="1">
    <source>
        <dbReference type="SAM" id="MobiDB-lite"/>
    </source>
</evidence>
<gene>
    <name evidence="3" type="primary">pol</name>
    <name evidence="3" type="ORF">AWC38_SpisGene14875</name>
</gene>
<dbReference type="EMBL" id="LSMT01000308">
    <property type="protein sequence ID" value="PFX20673.1"/>
    <property type="molecule type" value="Genomic_DNA"/>
</dbReference>
<dbReference type="STRING" id="50429.A0A2B4RV52"/>
<sequence length="216" mass="24141">MNTLINATTVPPDQENLATSQSEPDVLSQDFVNSHMPPSSQDKFCIPPITKEIVEVNLRKIPSNKATDLSKAFDLVNHAILLAKLDKHHTGTNAMNWFRSYLTGRTQVVSVSGVLFSLSYPDVGVPQGSILGPLLFSIYMNDLPLLLKNTEVDIYADDTMIWLSGTSCTDIQNTLNDCLDKANSWFKLNQMIPDDTKHKEDQTPANWFFTKAKPQQ</sequence>
<dbReference type="SUPFAM" id="SSF56672">
    <property type="entry name" value="DNA/RNA polymerases"/>
    <property type="match status" value="1"/>
</dbReference>
<dbReference type="AlphaFoldDB" id="A0A2B4RV52"/>
<proteinExistence type="predicted"/>
<dbReference type="Proteomes" id="UP000225706">
    <property type="component" value="Unassembled WGS sequence"/>
</dbReference>
<keyword evidence="3" id="KW-0808">Transferase</keyword>
<dbReference type="PANTHER" id="PTHR33332">
    <property type="entry name" value="REVERSE TRANSCRIPTASE DOMAIN-CONTAINING PROTEIN"/>
    <property type="match status" value="1"/>
</dbReference>
<accession>A0A2B4RV52</accession>
<keyword evidence="3" id="KW-0695">RNA-directed DNA polymerase</keyword>
<dbReference type="InterPro" id="IPR043502">
    <property type="entry name" value="DNA/RNA_pol_sf"/>
</dbReference>
<dbReference type="InterPro" id="IPR000477">
    <property type="entry name" value="RT_dom"/>
</dbReference>
<feature type="domain" description="Reverse transcriptase" evidence="2">
    <location>
        <begin position="1"/>
        <end position="212"/>
    </location>
</feature>
<evidence type="ECO:0000313" key="3">
    <source>
        <dbReference type="EMBL" id="PFX20673.1"/>
    </source>
</evidence>